<dbReference type="InterPro" id="IPR003018">
    <property type="entry name" value="GAF"/>
</dbReference>
<evidence type="ECO:0000259" key="19">
    <source>
        <dbReference type="PROSITE" id="PS50113"/>
    </source>
</evidence>
<evidence type="ECO:0000256" key="9">
    <source>
        <dbReference type="ARBA" id="ARBA00022777"/>
    </source>
</evidence>
<comment type="subcellular location">
    <subcellularLocation>
        <location evidence="2">Cell membrane</location>
        <topology evidence="2">Multi-pass membrane protein</topology>
    </subcellularLocation>
</comment>
<keyword evidence="12" id="KW-0902">Two-component regulatory system</keyword>
<dbReference type="InterPro" id="IPR000700">
    <property type="entry name" value="PAS-assoc_C"/>
</dbReference>
<keyword evidence="13" id="KW-0472">Membrane</keyword>
<keyword evidence="5 15" id="KW-0597">Phosphoprotein</keyword>
<feature type="domain" description="PAC" evidence="19">
    <location>
        <begin position="259"/>
        <end position="311"/>
    </location>
</feature>
<dbReference type="PROSITE" id="PS50113">
    <property type="entry name" value="PAC"/>
    <property type="match status" value="3"/>
</dbReference>
<feature type="domain" description="PAC" evidence="19">
    <location>
        <begin position="389"/>
        <end position="442"/>
    </location>
</feature>
<feature type="domain" description="HPt" evidence="20">
    <location>
        <begin position="1021"/>
        <end position="1114"/>
    </location>
</feature>
<dbReference type="InterPro" id="IPR003594">
    <property type="entry name" value="HATPase_dom"/>
</dbReference>
<dbReference type="InterPro" id="IPR013767">
    <property type="entry name" value="PAS_fold"/>
</dbReference>
<dbReference type="Gene3D" id="3.30.450.20">
    <property type="entry name" value="PAS domain"/>
    <property type="match status" value="3"/>
</dbReference>
<evidence type="ECO:0000256" key="5">
    <source>
        <dbReference type="ARBA" id="ARBA00022553"/>
    </source>
</evidence>
<accession>A0ABX6N4B2</accession>
<evidence type="ECO:0000256" key="2">
    <source>
        <dbReference type="ARBA" id="ARBA00004651"/>
    </source>
</evidence>
<dbReference type="Pfam" id="PF01627">
    <property type="entry name" value="Hpt"/>
    <property type="match status" value="1"/>
</dbReference>
<dbReference type="InterPro" id="IPR001610">
    <property type="entry name" value="PAC"/>
</dbReference>
<dbReference type="SUPFAM" id="SSF55785">
    <property type="entry name" value="PYP-like sensor domain (PAS domain)"/>
    <property type="match status" value="3"/>
</dbReference>
<evidence type="ECO:0000256" key="11">
    <source>
        <dbReference type="ARBA" id="ARBA00022989"/>
    </source>
</evidence>
<dbReference type="SMART" id="SM00388">
    <property type="entry name" value="HisKA"/>
    <property type="match status" value="1"/>
</dbReference>
<dbReference type="InterPro" id="IPR005467">
    <property type="entry name" value="His_kinase_dom"/>
</dbReference>
<dbReference type="InterPro" id="IPR036097">
    <property type="entry name" value="HisK_dim/P_sf"/>
</dbReference>
<evidence type="ECO:0000256" key="8">
    <source>
        <dbReference type="ARBA" id="ARBA00022741"/>
    </source>
</evidence>
<keyword evidence="4" id="KW-1003">Cell membrane</keyword>
<dbReference type="SMART" id="SM00387">
    <property type="entry name" value="HATPase_c"/>
    <property type="match status" value="1"/>
</dbReference>
<dbReference type="PRINTS" id="PR00344">
    <property type="entry name" value="BCTRLSENSOR"/>
</dbReference>
<dbReference type="CDD" id="cd16922">
    <property type="entry name" value="HATPase_EvgS-ArcB-TorS-like"/>
    <property type="match status" value="1"/>
</dbReference>
<protein>
    <recommendedName>
        <fullName evidence="3">histidine kinase</fullName>
        <ecNumber evidence="3">2.7.13.3</ecNumber>
    </recommendedName>
</protein>
<evidence type="ECO:0000256" key="13">
    <source>
        <dbReference type="ARBA" id="ARBA00023136"/>
    </source>
</evidence>
<dbReference type="InterPro" id="IPR003661">
    <property type="entry name" value="HisK_dim/P_dom"/>
</dbReference>
<evidence type="ECO:0000313" key="22">
    <source>
        <dbReference type="Proteomes" id="UP000501130"/>
    </source>
</evidence>
<keyword evidence="10" id="KW-0067">ATP-binding</keyword>
<sequence>MMPAPTPLNEIARLKDLCSYKLLDSPAESEFDAIAELAAEICGTPTALISLIDEQRQWFKSTIGFDETETARDISFCGHAIAQTGLMEIQDTLQDERFRDNPLVSGAPHIRFYAGAPIVSPRGYALGTLCVIDLKPGKLKDSQKKALLQLAKQVVSQMELKRTARLLKSENAFQQSILNSTDAAVIATDPDGLITHFNKAAELMLECTAEQAINKLHSLDFHEPNEILIRKSQLLQESQKTLVNDHYTLIGKARDGRVERRYWTLISRTGKHIDVELTVNPLHIEDGEFSGYLHIAQNLTDIQRTQEELYLEKKRLHGVIEGTSAGTWEWNIPENKIIVNDRWAQIMGFTLEELQPLDLEVWRSRVHPDDLLESERMLKQHFQGLIDVFEQPFRLKHKDGHWVWVQSHGRVVSRAKDGSPLMMYGIHIDISEKKAAENALNNRKNELEKLVKKRTTDLAANMAFVNSMIESSPDCLKVLDLDAKLLFMTARGCQIMEVDNFCDIEGADWLTFWNEKDQPKVQDALNCAKAGQLGRFQAMTPTMKGTEKWWDVIISPIANNQGKPGRLLSVSRDITHQKKLEEKLRGWNADLEQRIATRTSELAQAREAAESANQAKTSFLANMSHEIRTPLNAIIGMSELLEQTGAAKERAHLLKLTRQSAYSLLDIINDILDLSKIEAGQLEVNLEPMSLKSAFEFAADLFSQSAQAKGLYLHMKFDENIPHSMECDPLRLRQILFNLLSNAVKFTHKGGIEFNAEMKRDEQGSEQIVIEVIDTGIGISPEVQNQIFDPFVQAAHDTSKKFGGTGLGLSISQRLAKLLGGKLALHSVLNVGSCMTVTLPLRRTEPDKLTQNESGRNSQEIIEVPQYVKNANILIADDNEINRALLKNQLGLIGCNVDVAGDGLEALSKWIEKDYDLFICDCQMPKMSGFDVAQHIREITALRPDRRVQALIGYTADALSETRERCLAAGMDDVLVKPVRMETLKSVLIEWLEPGRKKLPVVTTMTSPIDWDALDEITGNDRDFAKDLLLAFIADKGKQLEKLDNMIRNSDMQGVIRVTHKIKGTALGLCAKTLADTCGLIETAAQETDDSIVQTGKELLEAEFEKIRDLLQNC</sequence>
<dbReference type="SUPFAM" id="SSF52172">
    <property type="entry name" value="CheY-like"/>
    <property type="match status" value="1"/>
</dbReference>
<dbReference type="SMART" id="SM00086">
    <property type="entry name" value="PAC"/>
    <property type="match status" value="3"/>
</dbReference>
<dbReference type="CDD" id="cd17546">
    <property type="entry name" value="REC_hyHK_CKI1_RcsC-like"/>
    <property type="match status" value="1"/>
</dbReference>
<dbReference type="Pfam" id="PF01590">
    <property type="entry name" value="GAF"/>
    <property type="match status" value="1"/>
</dbReference>
<dbReference type="InterPro" id="IPR001789">
    <property type="entry name" value="Sig_transdc_resp-reg_receiver"/>
</dbReference>
<dbReference type="Gene3D" id="1.10.287.130">
    <property type="match status" value="1"/>
</dbReference>
<comment type="catalytic activity">
    <reaction evidence="1">
        <text>ATP + protein L-histidine = ADP + protein N-phospho-L-histidine.</text>
        <dbReference type="EC" id="2.7.13.3"/>
    </reaction>
</comment>
<dbReference type="NCBIfam" id="TIGR00229">
    <property type="entry name" value="sensory_box"/>
    <property type="match status" value="3"/>
</dbReference>
<keyword evidence="11" id="KW-1133">Transmembrane helix</keyword>
<dbReference type="SUPFAM" id="SSF55781">
    <property type="entry name" value="GAF domain-like"/>
    <property type="match status" value="1"/>
</dbReference>
<evidence type="ECO:0000256" key="10">
    <source>
        <dbReference type="ARBA" id="ARBA00022840"/>
    </source>
</evidence>
<dbReference type="InterPro" id="IPR029016">
    <property type="entry name" value="GAF-like_dom_sf"/>
</dbReference>
<feature type="modified residue" description="4-aspartylphosphate" evidence="15">
    <location>
        <position position="921"/>
    </location>
</feature>
<dbReference type="InterPro" id="IPR000014">
    <property type="entry name" value="PAS"/>
</dbReference>
<dbReference type="EMBL" id="CP053084">
    <property type="protein sequence ID" value="QJR29234.1"/>
    <property type="molecule type" value="Genomic_DNA"/>
</dbReference>
<dbReference type="InterPro" id="IPR035965">
    <property type="entry name" value="PAS-like_dom_sf"/>
</dbReference>
<dbReference type="Pfam" id="PF00989">
    <property type="entry name" value="PAS"/>
    <property type="match status" value="1"/>
</dbReference>
<dbReference type="InterPro" id="IPR004358">
    <property type="entry name" value="Sig_transdc_His_kin-like_C"/>
</dbReference>
<evidence type="ECO:0000313" key="21">
    <source>
        <dbReference type="EMBL" id="QJR29234.1"/>
    </source>
</evidence>
<dbReference type="EC" id="2.7.13.3" evidence="3"/>
<feature type="domain" description="PAC" evidence="19">
    <location>
        <begin position="532"/>
        <end position="586"/>
    </location>
</feature>
<feature type="modified residue" description="Phosphohistidine" evidence="14">
    <location>
        <position position="1060"/>
    </location>
</feature>
<dbReference type="InterPro" id="IPR013655">
    <property type="entry name" value="PAS_fold_3"/>
</dbReference>
<dbReference type="CDD" id="cd00082">
    <property type="entry name" value="HisKA"/>
    <property type="match status" value="1"/>
</dbReference>
<proteinExistence type="predicted"/>
<organism evidence="21 22">
    <name type="scientific">Limnobacter profundi</name>
    <dbReference type="NCBI Taxonomy" id="2732163"/>
    <lineage>
        <taxon>Bacteria</taxon>
        <taxon>Pseudomonadati</taxon>
        <taxon>Pseudomonadota</taxon>
        <taxon>Betaproteobacteria</taxon>
        <taxon>Burkholderiales</taxon>
        <taxon>Burkholderiaceae</taxon>
        <taxon>Limnobacter</taxon>
    </lineage>
</organism>
<evidence type="ECO:0000256" key="1">
    <source>
        <dbReference type="ARBA" id="ARBA00000085"/>
    </source>
</evidence>
<keyword evidence="7" id="KW-0812">Transmembrane</keyword>
<reference evidence="21 22" key="1">
    <citation type="submission" date="2020-05" db="EMBL/GenBank/DDBJ databases">
        <title>Compete genome of Limnobacter sp. SAORIC-580.</title>
        <authorList>
            <person name="Song J."/>
            <person name="Cho J.-C."/>
        </authorList>
    </citation>
    <scope>NUCLEOTIDE SEQUENCE [LARGE SCALE GENOMIC DNA]</scope>
    <source>
        <strain evidence="21 22">SAORIC-580</strain>
    </source>
</reference>
<feature type="domain" description="Histidine kinase" evidence="16">
    <location>
        <begin position="622"/>
        <end position="843"/>
    </location>
</feature>
<dbReference type="SUPFAM" id="SSF47384">
    <property type="entry name" value="Homodimeric domain of signal transducing histidine kinase"/>
    <property type="match status" value="1"/>
</dbReference>
<dbReference type="Pfam" id="PF08448">
    <property type="entry name" value="PAS_4"/>
    <property type="match status" value="1"/>
</dbReference>
<keyword evidence="9" id="KW-0418">Kinase</keyword>
<evidence type="ECO:0000259" key="16">
    <source>
        <dbReference type="PROSITE" id="PS50109"/>
    </source>
</evidence>
<dbReference type="PROSITE" id="PS50112">
    <property type="entry name" value="PAS"/>
    <property type="match status" value="1"/>
</dbReference>
<evidence type="ECO:0000259" key="20">
    <source>
        <dbReference type="PROSITE" id="PS50894"/>
    </source>
</evidence>
<dbReference type="Gene3D" id="3.30.565.10">
    <property type="entry name" value="Histidine kinase-like ATPase, C-terminal domain"/>
    <property type="match status" value="1"/>
</dbReference>
<dbReference type="PANTHER" id="PTHR45339:SF1">
    <property type="entry name" value="HYBRID SIGNAL TRANSDUCTION HISTIDINE KINASE J"/>
    <property type="match status" value="1"/>
</dbReference>
<dbReference type="Proteomes" id="UP000501130">
    <property type="component" value="Chromosome"/>
</dbReference>
<feature type="domain" description="Response regulatory" evidence="17">
    <location>
        <begin position="872"/>
        <end position="992"/>
    </location>
</feature>
<keyword evidence="6" id="KW-0808">Transferase</keyword>
<dbReference type="InterPro" id="IPR036641">
    <property type="entry name" value="HPT_dom_sf"/>
</dbReference>
<evidence type="ECO:0000256" key="3">
    <source>
        <dbReference type="ARBA" id="ARBA00012438"/>
    </source>
</evidence>
<dbReference type="SMART" id="SM00091">
    <property type="entry name" value="PAS"/>
    <property type="match status" value="3"/>
</dbReference>
<evidence type="ECO:0000256" key="4">
    <source>
        <dbReference type="ARBA" id="ARBA00022475"/>
    </source>
</evidence>
<evidence type="ECO:0000256" key="14">
    <source>
        <dbReference type="PROSITE-ProRule" id="PRU00110"/>
    </source>
</evidence>
<dbReference type="Pfam" id="PF00512">
    <property type="entry name" value="HisKA"/>
    <property type="match status" value="1"/>
</dbReference>
<feature type="domain" description="PAS" evidence="18">
    <location>
        <begin position="170"/>
        <end position="226"/>
    </location>
</feature>
<dbReference type="PANTHER" id="PTHR45339">
    <property type="entry name" value="HYBRID SIGNAL TRANSDUCTION HISTIDINE KINASE J"/>
    <property type="match status" value="1"/>
</dbReference>
<dbReference type="SMART" id="SM00448">
    <property type="entry name" value="REC"/>
    <property type="match status" value="1"/>
</dbReference>
<evidence type="ECO:0000256" key="15">
    <source>
        <dbReference type="PROSITE-ProRule" id="PRU00169"/>
    </source>
</evidence>
<dbReference type="SUPFAM" id="SSF55874">
    <property type="entry name" value="ATPase domain of HSP90 chaperone/DNA topoisomerase II/histidine kinase"/>
    <property type="match status" value="1"/>
</dbReference>
<dbReference type="RefSeq" id="WP_171098512.1">
    <property type="nucleotide sequence ID" value="NZ_CP053084.1"/>
</dbReference>
<dbReference type="Pfam" id="PF02518">
    <property type="entry name" value="HATPase_c"/>
    <property type="match status" value="1"/>
</dbReference>
<evidence type="ECO:0000256" key="7">
    <source>
        <dbReference type="ARBA" id="ARBA00022692"/>
    </source>
</evidence>
<dbReference type="Gene3D" id="1.20.120.160">
    <property type="entry name" value="HPT domain"/>
    <property type="match status" value="1"/>
</dbReference>
<name>A0ABX6N4B2_9BURK</name>
<evidence type="ECO:0000259" key="17">
    <source>
        <dbReference type="PROSITE" id="PS50110"/>
    </source>
</evidence>
<dbReference type="InterPro" id="IPR013656">
    <property type="entry name" value="PAS_4"/>
</dbReference>
<dbReference type="Pfam" id="PF08447">
    <property type="entry name" value="PAS_3"/>
    <property type="match status" value="1"/>
</dbReference>
<evidence type="ECO:0000256" key="12">
    <source>
        <dbReference type="ARBA" id="ARBA00023012"/>
    </source>
</evidence>
<dbReference type="SUPFAM" id="SSF47226">
    <property type="entry name" value="Histidine-containing phosphotransfer domain, HPT domain"/>
    <property type="match status" value="1"/>
</dbReference>
<dbReference type="InterPro" id="IPR036890">
    <property type="entry name" value="HATPase_C_sf"/>
</dbReference>
<dbReference type="Gene3D" id="3.40.50.2300">
    <property type="match status" value="1"/>
</dbReference>
<dbReference type="InterPro" id="IPR011006">
    <property type="entry name" value="CheY-like_superfamily"/>
</dbReference>
<keyword evidence="8" id="KW-0547">Nucleotide-binding</keyword>
<dbReference type="Pfam" id="PF00072">
    <property type="entry name" value="Response_reg"/>
    <property type="match status" value="1"/>
</dbReference>
<dbReference type="PROSITE" id="PS50109">
    <property type="entry name" value="HIS_KIN"/>
    <property type="match status" value="1"/>
</dbReference>
<dbReference type="CDD" id="cd00130">
    <property type="entry name" value="PAS"/>
    <property type="match status" value="2"/>
</dbReference>
<evidence type="ECO:0000259" key="18">
    <source>
        <dbReference type="PROSITE" id="PS50112"/>
    </source>
</evidence>
<dbReference type="InterPro" id="IPR008207">
    <property type="entry name" value="Sig_transdc_His_kin_Hpt_dom"/>
</dbReference>
<gene>
    <name evidence="21" type="ORF">HKT17_05680</name>
</gene>
<keyword evidence="22" id="KW-1185">Reference proteome</keyword>
<dbReference type="SMART" id="SM00065">
    <property type="entry name" value="GAF"/>
    <property type="match status" value="1"/>
</dbReference>
<dbReference type="PROSITE" id="PS50894">
    <property type="entry name" value="HPT"/>
    <property type="match status" value="1"/>
</dbReference>
<dbReference type="PROSITE" id="PS50110">
    <property type="entry name" value="RESPONSE_REGULATORY"/>
    <property type="match status" value="1"/>
</dbReference>
<evidence type="ECO:0000256" key="6">
    <source>
        <dbReference type="ARBA" id="ARBA00022679"/>
    </source>
</evidence>
<dbReference type="Gene3D" id="3.30.450.40">
    <property type="match status" value="1"/>
</dbReference>